<gene>
    <name evidence="1" type="ORF">SAMN04489708_1811</name>
</gene>
<proteinExistence type="predicted"/>
<evidence type="ECO:0000313" key="2">
    <source>
        <dbReference type="Proteomes" id="UP000199317"/>
    </source>
</evidence>
<accession>A0A1H0WXN5</accession>
<organism evidence="1 2">
    <name type="scientific">Paracidovorax cattleyae</name>
    <dbReference type="NCBI Taxonomy" id="80868"/>
    <lineage>
        <taxon>Bacteria</taxon>
        <taxon>Pseudomonadati</taxon>
        <taxon>Pseudomonadota</taxon>
        <taxon>Betaproteobacteria</taxon>
        <taxon>Burkholderiales</taxon>
        <taxon>Comamonadaceae</taxon>
        <taxon>Paracidovorax</taxon>
    </lineage>
</organism>
<dbReference type="EMBL" id="FNJL01000081">
    <property type="protein sequence ID" value="SDP95350.1"/>
    <property type="molecule type" value="Genomic_DNA"/>
</dbReference>
<dbReference type="AlphaFoldDB" id="A0A1H0WXN5"/>
<keyword evidence="2" id="KW-1185">Reference proteome</keyword>
<name>A0A1H0WXN5_9BURK</name>
<evidence type="ECO:0000313" key="1">
    <source>
        <dbReference type="EMBL" id="SDP95350.1"/>
    </source>
</evidence>
<reference evidence="2" key="1">
    <citation type="submission" date="2016-10" db="EMBL/GenBank/DDBJ databases">
        <authorList>
            <person name="Varghese N."/>
            <person name="Submissions S."/>
        </authorList>
    </citation>
    <scope>NUCLEOTIDE SEQUENCE [LARGE SCALE GENOMIC DNA]</scope>
    <source>
        <strain evidence="2">DSM 17101</strain>
    </source>
</reference>
<protein>
    <submittedName>
        <fullName evidence="1">Uncharacterized protein</fullName>
    </submittedName>
</protein>
<sequence length="78" mass="9130">MLKTFTFSPEFIKQKSFGAPPLRGQITFTHHPGNFRTIYILNMMRHQIAQIIVYSINTLPSHVFLQRKHPLDTEKFTA</sequence>
<dbReference type="Proteomes" id="UP000199317">
    <property type="component" value="Unassembled WGS sequence"/>
</dbReference>